<organism evidence="1 2">
    <name type="scientific">Sclerotinia sclerotiorum (strain ATCC 18683 / 1980 / Ss-1)</name>
    <name type="common">White mold</name>
    <name type="synonym">Whetzelinia sclerotiorum</name>
    <dbReference type="NCBI Taxonomy" id="665079"/>
    <lineage>
        <taxon>Eukaryota</taxon>
        <taxon>Fungi</taxon>
        <taxon>Dikarya</taxon>
        <taxon>Ascomycota</taxon>
        <taxon>Pezizomycotina</taxon>
        <taxon>Leotiomycetes</taxon>
        <taxon>Helotiales</taxon>
        <taxon>Sclerotiniaceae</taxon>
        <taxon>Sclerotinia</taxon>
    </lineage>
</organism>
<reference evidence="2" key="1">
    <citation type="journal article" date="2017" name="Genome Biol. Evol.">
        <title>The complete genome sequence of the phytopathogenic fungus Sclerotinia sclerotiorum reveals insights into the genome architecture of broad host range pathogens.</title>
        <authorList>
            <person name="Derbyshire M."/>
            <person name="Denton-Giles M."/>
            <person name="Hegedus D."/>
            <person name="Seifbarghy S."/>
            <person name="Rollins J."/>
            <person name="van Kan J."/>
            <person name="Seidl M.F."/>
            <person name="Faino L."/>
            <person name="Mbengue M."/>
            <person name="Navaud O."/>
            <person name="Raffaele S."/>
            <person name="Hammond-Kosack K."/>
            <person name="Heard S."/>
            <person name="Oliver R."/>
        </authorList>
    </citation>
    <scope>NUCLEOTIDE SEQUENCE [LARGE SCALE GENOMIC DNA]</scope>
    <source>
        <strain evidence="2">ATCC 18683 / 1980 / Ss-1</strain>
    </source>
</reference>
<evidence type="ECO:0000313" key="2">
    <source>
        <dbReference type="Proteomes" id="UP000177798"/>
    </source>
</evidence>
<dbReference type="Proteomes" id="UP000177798">
    <property type="component" value="Chromosome 6"/>
</dbReference>
<dbReference type="AlphaFoldDB" id="A0A1D9Q6X6"/>
<dbReference type="VEuPathDB" id="FungiDB:sscle_06g054190"/>
<gene>
    <name evidence="1" type="ORF">sscle_06g054190</name>
</gene>
<evidence type="ECO:0000313" key="1">
    <source>
        <dbReference type="EMBL" id="APA10649.1"/>
    </source>
</evidence>
<dbReference type="EMBL" id="CP017819">
    <property type="protein sequence ID" value="APA10649.1"/>
    <property type="molecule type" value="Genomic_DNA"/>
</dbReference>
<protein>
    <submittedName>
        <fullName evidence="1">Uncharacterized protein</fullName>
    </submittedName>
</protein>
<proteinExistence type="predicted"/>
<name>A0A1D9Q6X6_SCLS1</name>
<sequence>MGMLAPERIQLQLQLQQQQQQQSGQTPWLMDDNALLDLDMNVMDGDNSGEGQVPVGEDARANALGGVGIGGDSPTALYSAALFFP</sequence>
<accession>A0A1D9Q6X6</accession>